<organism evidence="2 3">
    <name type="scientific">Ammoniphilus resinae</name>
    <dbReference type="NCBI Taxonomy" id="861532"/>
    <lineage>
        <taxon>Bacteria</taxon>
        <taxon>Bacillati</taxon>
        <taxon>Bacillota</taxon>
        <taxon>Bacilli</taxon>
        <taxon>Bacillales</taxon>
        <taxon>Paenibacillaceae</taxon>
        <taxon>Aneurinibacillus group</taxon>
        <taxon>Ammoniphilus</taxon>
    </lineage>
</organism>
<reference evidence="2 3" key="1">
    <citation type="submission" date="2021-03" db="EMBL/GenBank/DDBJ databases">
        <title>Genomic Encyclopedia of Type Strains, Phase IV (KMG-IV): sequencing the most valuable type-strain genomes for metagenomic binning, comparative biology and taxonomic classification.</title>
        <authorList>
            <person name="Goeker M."/>
        </authorList>
    </citation>
    <scope>NUCLEOTIDE SEQUENCE [LARGE SCALE GENOMIC DNA]</scope>
    <source>
        <strain evidence="2 3">DSM 24738</strain>
    </source>
</reference>
<sequence>MFWWKIPFIIIVTYLFSGILFNFLLFMWGKVTGLDDVYEEWDIVINSFGGFIYLHVLGAIIWLPMLIYLRKERKGSYNNNILPTYQRYKLRLSKMIFK</sequence>
<gene>
    <name evidence="2" type="ORF">J2Z37_001830</name>
</gene>
<feature type="transmembrane region" description="Helical" evidence="1">
    <location>
        <begin position="48"/>
        <end position="69"/>
    </location>
</feature>
<protein>
    <submittedName>
        <fullName evidence="2">Uncharacterized protein</fullName>
    </submittedName>
</protein>
<evidence type="ECO:0000256" key="1">
    <source>
        <dbReference type="SAM" id="Phobius"/>
    </source>
</evidence>
<keyword evidence="1" id="KW-1133">Transmembrane helix</keyword>
<dbReference type="Proteomes" id="UP001519343">
    <property type="component" value="Unassembled WGS sequence"/>
</dbReference>
<feature type="transmembrane region" description="Helical" evidence="1">
    <location>
        <begin position="7"/>
        <end position="28"/>
    </location>
</feature>
<evidence type="ECO:0000313" key="2">
    <source>
        <dbReference type="EMBL" id="MBP1931829.1"/>
    </source>
</evidence>
<keyword evidence="1" id="KW-0472">Membrane</keyword>
<evidence type="ECO:0000313" key="3">
    <source>
        <dbReference type="Proteomes" id="UP001519343"/>
    </source>
</evidence>
<keyword evidence="1" id="KW-0812">Transmembrane</keyword>
<proteinExistence type="predicted"/>
<accession>A0ABS4GNH8</accession>
<keyword evidence="3" id="KW-1185">Reference proteome</keyword>
<dbReference type="RefSeq" id="WP_209809912.1">
    <property type="nucleotide sequence ID" value="NZ_JAGGKT010000004.1"/>
</dbReference>
<dbReference type="EMBL" id="JAGGKT010000004">
    <property type="protein sequence ID" value="MBP1931829.1"/>
    <property type="molecule type" value="Genomic_DNA"/>
</dbReference>
<comment type="caution">
    <text evidence="2">The sequence shown here is derived from an EMBL/GenBank/DDBJ whole genome shotgun (WGS) entry which is preliminary data.</text>
</comment>
<name>A0ABS4GNH8_9BACL</name>